<keyword evidence="2" id="KW-1185">Reference proteome</keyword>
<sequence length="248" mass="28548">MAEASASQPFLPHMFSSSISTKLSDDNFLIWFEHAESTIKGHKLKQHIVGVDSIPQEFLSKEDATKNRINPLFENFEQQDSLLKSWMLESMEPSFKIRVAGCTWCYQIWSVLKTYFASQTKARVKQIKIQLRNVCKTRPMSHYLLQIKQLTKTLAAIGSPVSSEEHIDFIFDGLPEEYDPLETSCLTRSEPYTVPEIEALLLHQEERLEQKQFRQILPKTPECKKGEDQILSEEEVLVADKIEEGVVL</sequence>
<name>A0A151UGQ1_CAJCA</name>
<gene>
    <name evidence="1" type="ORF">KK1_049749</name>
</gene>
<evidence type="ECO:0008006" key="3">
    <source>
        <dbReference type="Google" id="ProtNLM"/>
    </source>
</evidence>
<dbReference type="Gramene" id="C.cajan_47353.t">
    <property type="protein sequence ID" value="C.cajan_47353.t.cds1"/>
    <property type="gene ID" value="C.cajan_47353"/>
</dbReference>
<dbReference type="PANTHER" id="PTHR47481:SF30">
    <property type="entry name" value="CCHC-TYPE DOMAIN-CONTAINING PROTEIN"/>
    <property type="match status" value="1"/>
</dbReference>
<dbReference type="AlphaFoldDB" id="A0A151UGQ1"/>
<evidence type="ECO:0000313" key="1">
    <source>
        <dbReference type="EMBL" id="KYP78472.1"/>
    </source>
</evidence>
<accession>A0A151UGQ1</accession>
<comment type="caution">
    <text evidence="1">The sequence shown here is derived from an EMBL/GenBank/DDBJ whole genome shotgun (WGS) entry which is preliminary data.</text>
</comment>
<organism evidence="1 2">
    <name type="scientific">Cajanus cajan</name>
    <name type="common">Pigeon pea</name>
    <name type="synonym">Cajanus indicus</name>
    <dbReference type="NCBI Taxonomy" id="3821"/>
    <lineage>
        <taxon>Eukaryota</taxon>
        <taxon>Viridiplantae</taxon>
        <taxon>Streptophyta</taxon>
        <taxon>Embryophyta</taxon>
        <taxon>Tracheophyta</taxon>
        <taxon>Spermatophyta</taxon>
        <taxon>Magnoliopsida</taxon>
        <taxon>eudicotyledons</taxon>
        <taxon>Gunneridae</taxon>
        <taxon>Pentapetalae</taxon>
        <taxon>rosids</taxon>
        <taxon>fabids</taxon>
        <taxon>Fabales</taxon>
        <taxon>Fabaceae</taxon>
        <taxon>Papilionoideae</taxon>
        <taxon>50 kb inversion clade</taxon>
        <taxon>NPAAA clade</taxon>
        <taxon>indigoferoid/millettioid clade</taxon>
        <taxon>Phaseoleae</taxon>
        <taxon>Cajanus</taxon>
    </lineage>
</organism>
<dbReference type="Proteomes" id="UP000075243">
    <property type="component" value="Unassembled WGS sequence"/>
</dbReference>
<dbReference type="Pfam" id="PF14223">
    <property type="entry name" value="Retrotran_gag_2"/>
    <property type="match status" value="1"/>
</dbReference>
<proteinExistence type="predicted"/>
<evidence type="ECO:0000313" key="2">
    <source>
        <dbReference type="Proteomes" id="UP000075243"/>
    </source>
</evidence>
<dbReference type="EMBL" id="AGCT01052212">
    <property type="protein sequence ID" value="KYP78472.1"/>
    <property type="molecule type" value="Genomic_DNA"/>
</dbReference>
<dbReference type="PANTHER" id="PTHR47481">
    <property type="match status" value="1"/>
</dbReference>
<reference evidence="1" key="1">
    <citation type="journal article" date="2012" name="Nat. Biotechnol.">
        <title>Draft genome sequence of pigeonpea (Cajanus cajan), an orphan legume crop of resource-poor farmers.</title>
        <authorList>
            <person name="Varshney R.K."/>
            <person name="Chen W."/>
            <person name="Li Y."/>
            <person name="Bharti A.K."/>
            <person name="Saxena R.K."/>
            <person name="Schlueter J.A."/>
            <person name="Donoghue M.T."/>
            <person name="Azam S."/>
            <person name="Fan G."/>
            <person name="Whaley A.M."/>
            <person name="Farmer A.D."/>
            <person name="Sheridan J."/>
            <person name="Iwata A."/>
            <person name="Tuteja R."/>
            <person name="Penmetsa R.V."/>
            <person name="Wu W."/>
            <person name="Upadhyaya H.D."/>
            <person name="Yang S.P."/>
            <person name="Shah T."/>
            <person name="Saxena K.B."/>
            <person name="Michael T."/>
            <person name="McCombie W.R."/>
            <person name="Yang B."/>
            <person name="Zhang G."/>
            <person name="Yang H."/>
            <person name="Wang J."/>
            <person name="Spillane C."/>
            <person name="Cook D.R."/>
            <person name="May G.D."/>
            <person name="Xu X."/>
            <person name="Jackson S.A."/>
        </authorList>
    </citation>
    <scope>NUCLEOTIDE SEQUENCE [LARGE SCALE GENOMIC DNA]</scope>
</reference>
<protein>
    <recommendedName>
        <fullName evidence="3">Retrotransposon gag domain-containing protein</fullName>
    </recommendedName>
</protein>